<feature type="transmembrane region" description="Helical" evidence="12">
    <location>
        <begin position="267"/>
        <end position="290"/>
    </location>
</feature>
<evidence type="ECO:0000256" key="6">
    <source>
        <dbReference type="ARBA" id="ARBA00022868"/>
    </source>
</evidence>
<organism evidence="13 14">
    <name type="scientific">Ditylenchus destructor</name>
    <dbReference type="NCBI Taxonomy" id="166010"/>
    <lineage>
        <taxon>Eukaryota</taxon>
        <taxon>Metazoa</taxon>
        <taxon>Ecdysozoa</taxon>
        <taxon>Nematoda</taxon>
        <taxon>Chromadorea</taxon>
        <taxon>Rhabditida</taxon>
        <taxon>Tylenchina</taxon>
        <taxon>Tylenchomorpha</taxon>
        <taxon>Sphaerularioidea</taxon>
        <taxon>Anguinidae</taxon>
        <taxon>Anguininae</taxon>
        <taxon>Ditylenchus</taxon>
    </lineage>
</organism>
<dbReference type="GO" id="GO:0005886">
    <property type="term" value="C:plasma membrane"/>
    <property type="evidence" value="ECO:0007669"/>
    <property type="project" value="UniProtKB-SubCell"/>
</dbReference>
<dbReference type="GO" id="GO:0005921">
    <property type="term" value="C:gap junction"/>
    <property type="evidence" value="ECO:0007669"/>
    <property type="project" value="UniProtKB-SubCell"/>
</dbReference>
<keyword evidence="10 12" id="KW-0472">Membrane</keyword>
<dbReference type="InterPro" id="IPR000990">
    <property type="entry name" value="Innexin"/>
</dbReference>
<dbReference type="PANTHER" id="PTHR11893">
    <property type="entry name" value="INNEXIN"/>
    <property type="match status" value="1"/>
</dbReference>
<name>A0AAD4NNS8_9BILA</name>
<evidence type="ECO:0000256" key="8">
    <source>
        <dbReference type="ARBA" id="ARBA00022989"/>
    </source>
</evidence>
<comment type="caution">
    <text evidence="12">Lacks conserved residue(s) required for the propagation of feature annotation.</text>
</comment>
<protein>
    <recommendedName>
        <fullName evidence="12">Innexin</fullName>
    </recommendedName>
</protein>
<dbReference type="PANTHER" id="PTHR11893:SF20">
    <property type="entry name" value="INNEXIN-3"/>
    <property type="match status" value="1"/>
</dbReference>
<feature type="transmembrane region" description="Helical" evidence="12">
    <location>
        <begin position="131"/>
        <end position="156"/>
    </location>
</feature>
<evidence type="ECO:0000256" key="3">
    <source>
        <dbReference type="ARBA" id="ARBA00022448"/>
    </source>
</evidence>
<evidence type="ECO:0000256" key="5">
    <source>
        <dbReference type="ARBA" id="ARBA00022692"/>
    </source>
</evidence>
<dbReference type="GO" id="GO:0034220">
    <property type="term" value="P:monoatomic ion transmembrane transport"/>
    <property type="evidence" value="ECO:0007669"/>
    <property type="project" value="UniProtKB-KW"/>
</dbReference>
<keyword evidence="8 12" id="KW-1133">Transmembrane helix</keyword>
<evidence type="ECO:0000313" key="14">
    <source>
        <dbReference type="Proteomes" id="UP001201812"/>
    </source>
</evidence>
<reference evidence="13" key="1">
    <citation type="submission" date="2022-01" db="EMBL/GenBank/DDBJ databases">
        <title>Genome Sequence Resource for Two Populations of Ditylenchus destructor, the Migratory Endoparasitic Phytonematode.</title>
        <authorList>
            <person name="Zhang H."/>
            <person name="Lin R."/>
            <person name="Xie B."/>
        </authorList>
    </citation>
    <scope>NUCLEOTIDE SEQUENCE</scope>
    <source>
        <strain evidence="13">BazhouSP</strain>
    </source>
</reference>
<keyword evidence="9 12" id="KW-0406">Ion transport</keyword>
<keyword evidence="3 12" id="KW-0813">Transport</keyword>
<comment type="similarity">
    <text evidence="12">Belongs to the pannexin family.</text>
</comment>
<dbReference type="EMBL" id="JAKKPZ010000001">
    <property type="protein sequence ID" value="KAI1729609.1"/>
    <property type="molecule type" value="Genomic_DNA"/>
</dbReference>
<sequence>MLMLTLPSLELSVAVPYIPDLFSSLPSIFLCYDMLRDIADTAKALKSLNIGDFVDNLNIFWTPIILFGLSAWLIVKDYSMRPIRCVCPKEYKETWEDVLEADCLRRGGFYVPLNQTIPRTREERQMHRSNLYMWIPYILLLQGLCCLIGKIVWVFFAGKDGMAWKISALKQDDKESYRQFAEYLSKSGHGSWTLYTVFKFINLLNCGVNIGAIYYYSGKLYWIMESAETNRIFPAWKYCDSYSRALGGHIVEHLCPCLHEANAVCAIIFPAVAIWIMTLAAFTFLNIIYWTRLLSKKWRLDRLNRLLGPSKSDDVRMFVYSKTGNLSLDAITGIMLVQIRGGSKPAEEITRIMLENYSASRNCNEVTVDNKKTH</sequence>
<dbReference type="AlphaFoldDB" id="A0AAD4NNS8"/>
<evidence type="ECO:0000313" key="13">
    <source>
        <dbReference type="EMBL" id="KAI1729609.1"/>
    </source>
</evidence>
<evidence type="ECO:0000256" key="11">
    <source>
        <dbReference type="ARBA" id="ARBA00023303"/>
    </source>
</evidence>
<evidence type="ECO:0000256" key="12">
    <source>
        <dbReference type="RuleBase" id="RU010713"/>
    </source>
</evidence>
<keyword evidence="11 12" id="KW-0407">Ion channel</keyword>
<gene>
    <name evidence="12" type="primary">inx</name>
    <name evidence="13" type="ORF">DdX_01862</name>
</gene>
<comment type="caution">
    <text evidence="13">The sequence shown here is derived from an EMBL/GenBank/DDBJ whole genome shotgun (WGS) entry which is preliminary data.</text>
</comment>
<evidence type="ECO:0000256" key="2">
    <source>
        <dbReference type="ARBA" id="ARBA00004651"/>
    </source>
</evidence>
<proteinExistence type="inferred from homology"/>
<evidence type="ECO:0000256" key="9">
    <source>
        <dbReference type="ARBA" id="ARBA00023065"/>
    </source>
</evidence>
<dbReference type="Proteomes" id="UP001201812">
    <property type="component" value="Unassembled WGS sequence"/>
</dbReference>
<evidence type="ECO:0000256" key="10">
    <source>
        <dbReference type="ARBA" id="ARBA00023136"/>
    </source>
</evidence>
<feature type="transmembrane region" description="Helical" evidence="12">
    <location>
        <begin position="57"/>
        <end position="75"/>
    </location>
</feature>
<evidence type="ECO:0000256" key="7">
    <source>
        <dbReference type="ARBA" id="ARBA00022949"/>
    </source>
</evidence>
<keyword evidence="5 12" id="KW-0812">Transmembrane</keyword>
<keyword evidence="7" id="KW-0965">Cell junction</keyword>
<comment type="subcellular location">
    <subcellularLocation>
        <location evidence="1">Cell junction</location>
        <location evidence="1">Gap junction</location>
    </subcellularLocation>
    <subcellularLocation>
        <location evidence="2 12">Cell membrane</location>
        <topology evidence="2 12">Multi-pass membrane protein</topology>
    </subcellularLocation>
</comment>
<dbReference type="GO" id="GO:0005243">
    <property type="term" value="F:gap junction channel activity"/>
    <property type="evidence" value="ECO:0007669"/>
    <property type="project" value="TreeGrafter"/>
</dbReference>
<keyword evidence="6" id="KW-0303">Gap junction</keyword>
<evidence type="ECO:0000256" key="4">
    <source>
        <dbReference type="ARBA" id="ARBA00022475"/>
    </source>
</evidence>
<keyword evidence="4" id="KW-1003">Cell membrane</keyword>
<evidence type="ECO:0000256" key="1">
    <source>
        <dbReference type="ARBA" id="ARBA00004610"/>
    </source>
</evidence>
<dbReference type="Pfam" id="PF00876">
    <property type="entry name" value="Innexin"/>
    <property type="match status" value="1"/>
</dbReference>
<keyword evidence="14" id="KW-1185">Reference proteome</keyword>
<accession>A0AAD4NNS8</accession>
<comment type="function">
    <text evidence="12">Structural component of the gap junctions.</text>
</comment>
<dbReference type="PROSITE" id="PS51013">
    <property type="entry name" value="PANNEXIN"/>
    <property type="match status" value="1"/>
</dbReference>